<comment type="caution">
    <text evidence="1">The sequence shown here is derived from an EMBL/GenBank/DDBJ whole genome shotgun (WGS) entry which is preliminary data.</text>
</comment>
<protein>
    <submittedName>
        <fullName evidence="1">Uncharacterized protein</fullName>
    </submittedName>
</protein>
<keyword evidence="2" id="KW-1185">Reference proteome</keyword>
<name>A0ABU7EMH8_9TELE</name>
<sequence>MRCENSLLLFSPWCWVEETFLCIAGQAVSSRFRVLPVSLLPRSEGTNVSFGFAPREFQGGLLGAASLSAVNPAFQDNWSSDED</sequence>
<accession>A0ABU7EMH8</accession>
<organism evidence="1 2">
    <name type="scientific">Characodon lateralis</name>
    <dbReference type="NCBI Taxonomy" id="208331"/>
    <lineage>
        <taxon>Eukaryota</taxon>
        <taxon>Metazoa</taxon>
        <taxon>Chordata</taxon>
        <taxon>Craniata</taxon>
        <taxon>Vertebrata</taxon>
        <taxon>Euteleostomi</taxon>
        <taxon>Actinopterygii</taxon>
        <taxon>Neopterygii</taxon>
        <taxon>Teleostei</taxon>
        <taxon>Neoteleostei</taxon>
        <taxon>Acanthomorphata</taxon>
        <taxon>Ovalentaria</taxon>
        <taxon>Atherinomorphae</taxon>
        <taxon>Cyprinodontiformes</taxon>
        <taxon>Goodeidae</taxon>
        <taxon>Characodon</taxon>
    </lineage>
</organism>
<dbReference type="Proteomes" id="UP001352852">
    <property type="component" value="Unassembled WGS sequence"/>
</dbReference>
<gene>
    <name evidence="1" type="ORF">CHARACLAT_020484</name>
</gene>
<proteinExistence type="predicted"/>
<evidence type="ECO:0000313" key="2">
    <source>
        <dbReference type="Proteomes" id="UP001352852"/>
    </source>
</evidence>
<dbReference type="EMBL" id="JAHUTJ010059314">
    <property type="protein sequence ID" value="MED6287849.1"/>
    <property type="molecule type" value="Genomic_DNA"/>
</dbReference>
<reference evidence="1 2" key="1">
    <citation type="submission" date="2021-06" db="EMBL/GenBank/DDBJ databases">
        <authorList>
            <person name="Palmer J.M."/>
        </authorList>
    </citation>
    <scope>NUCLEOTIDE SEQUENCE [LARGE SCALE GENOMIC DNA]</scope>
    <source>
        <strain evidence="1 2">CL_MEX2019</strain>
        <tissue evidence="1">Muscle</tissue>
    </source>
</reference>
<evidence type="ECO:0000313" key="1">
    <source>
        <dbReference type="EMBL" id="MED6287849.1"/>
    </source>
</evidence>